<accession>A0A6C0H4K4</accession>
<name>A0A6C0H4K4_9ZZZZ</name>
<dbReference type="InterPro" id="IPR027417">
    <property type="entry name" value="P-loop_NTPase"/>
</dbReference>
<sequence length="442" mass="52579">MDTINYYDCNDINYITNIVVKYINNLEKNNSHKYLYVYGETGIGKTTIIKNILDSLKYNIKYIDCTNNPLSLEELINITDNKDVYSMFFNNIQKNALIIDNINYYLYNDKSYFNNLIKILKKNKLHKFIPFIFINTLHEEKKFTELAKLSYCLKINPPSTLQLKNIICKLYPKILNLKHNTLIINNIIKYLDYKFYKVINIDYFYNNDLIELKFNSASNSNSTSNSNSNSNSNSTSNSNSNSNSNNNIKILTKNFLQYKYNLQDLDIINYSDRTSLSLLLHENIIKLFNANLTKDEIKIYKKILANFIFCDCIDKNIFLYQIWQLNDITYITKIFYNNFILWQNNLLQNIGQENIIFTKILTKYSSEYNNFNFIFNNTQLYCTNKKILLLHIFIVNNSNEFYPKLVYSRFMKLIEQYNNYKINNSCKIIEDDDEFIFDESFN</sequence>
<dbReference type="SUPFAM" id="SSF52540">
    <property type="entry name" value="P-loop containing nucleoside triphosphate hydrolases"/>
    <property type="match status" value="1"/>
</dbReference>
<protein>
    <submittedName>
        <fullName evidence="2">Uncharacterized protein</fullName>
    </submittedName>
</protein>
<reference evidence="2" key="1">
    <citation type="journal article" date="2020" name="Nature">
        <title>Giant virus diversity and host interactions through global metagenomics.</title>
        <authorList>
            <person name="Schulz F."/>
            <person name="Roux S."/>
            <person name="Paez-Espino D."/>
            <person name="Jungbluth S."/>
            <person name="Walsh D.A."/>
            <person name="Denef V.J."/>
            <person name="McMahon K.D."/>
            <person name="Konstantinidis K.T."/>
            <person name="Eloe-Fadrosh E.A."/>
            <person name="Kyrpides N.C."/>
            <person name="Woyke T."/>
        </authorList>
    </citation>
    <scope>NUCLEOTIDE SEQUENCE</scope>
    <source>
        <strain evidence="2">GVMAG-M-3300023179-63</strain>
    </source>
</reference>
<organism evidence="2">
    <name type="scientific">viral metagenome</name>
    <dbReference type="NCBI Taxonomy" id="1070528"/>
    <lineage>
        <taxon>unclassified sequences</taxon>
        <taxon>metagenomes</taxon>
        <taxon>organismal metagenomes</taxon>
    </lineage>
</organism>
<evidence type="ECO:0000256" key="1">
    <source>
        <dbReference type="SAM" id="MobiDB-lite"/>
    </source>
</evidence>
<evidence type="ECO:0000313" key="2">
    <source>
        <dbReference type="EMBL" id="QHT75310.1"/>
    </source>
</evidence>
<dbReference type="EMBL" id="MN739866">
    <property type="protein sequence ID" value="QHT75310.1"/>
    <property type="molecule type" value="Genomic_DNA"/>
</dbReference>
<proteinExistence type="predicted"/>
<dbReference type="AlphaFoldDB" id="A0A6C0H4K4"/>
<feature type="region of interest" description="Disordered" evidence="1">
    <location>
        <begin position="221"/>
        <end position="245"/>
    </location>
</feature>
<dbReference type="Gene3D" id="3.40.50.300">
    <property type="entry name" value="P-loop containing nucleotide triphosphate hydrolases"/>
    <property type="match status" value="1"/>
</dbReference>